<proteinExistence type="predicted"/>
<dbReference type="AlphaFoldDB" id="A0A1H1QMS2"/>
<dbReference type="RefSeq" id="WP_090272757.1">
    <property type="nucleotide sequence ID" value="NZ_LT629748.1"/>
</dbReference>
<sequence>MSTFAVFGMTRGYAISSARRQVPTRIRGEDLTPEEWEAAVNIRADAIMNGSRIIQLCKPFDAPQFAHEFIRLMREQEECRDLCIRARAPKKDATGQPLKNKKTGAPVIGWQDWKAA</sequence>
<reference evidence="2" key="1">
    <citation type="submission" date="2016-10" db="EMBL/GenBank/DDBJ databases">
        <authorList>
            <person name="Varghese N."/>
            <person name="Submissions S."/>
        </authorList>
    </citation>
    <scope>NUCLEOTIDE SEQUENCE [LARGE SCALE GENOMIC DNA]</scope>
    <source>
        <strain evidence="2">2SM5</strain>
    </source>
</reference>
<organism evidence="1 2">
    <name type="scientific">Halopseudomonas litoralis</name>
    <dbReference type="NCBI Taxonomy" id="797277"/>
    <lineage>
        <taxon>Bacteria</taxon>
        <taxon>Pseudomonadati</taxon>
        <taxon>Pseudomonadota</taxon>
        <taxon>Gammaproteobacteria</taxon>
        <taxon>Pseudomonadales</taxon>
        <taxon>Pseudomonadaceae</taxon>
        <taxon>Halopseudomonas</taxon>
    </lineage>
</organism>
<dbReference type="EMBL" id="LT629748">
    <property type="protein sequence ID" value="SDS24705.1"/>
    <property type="molecule type" value="Genomic_DNA"/>
</dbReference>
<protein>
    <submittedName>
        <fullName evidence="1">Uncharacterized protein</fullName>
    </submittedName>
</protein>
<keyword evidence="2" id="KW-1185">Reference proteome</keyword>
<evidence type="ECO:0000313" key="2">
    <source>
        <dbReference type="Proteomes" id="UP000243426"/>
    </source>
</evidence>
<dbReference type="STRING" id="797277.SAMN05216198_1529"/>
<evidence type="ECO:0000313" key="1">
    <source>
        <dbReference type="EMBL" id="SDS24705.1"/>
    </source>
</evidence>
<gene>
    <name evidence="1" type="ORF">SAMN05216198_1529</name>
</gene>
<dbReference type="Proteomes" id="UP000243426">
    <property type="component" value="Chromosome I"/>
</dbReference>
<accession>A0A1H1QMS2</accession>
<name>A0A1H1QMS2_9GAMM</name>
<dbReference type="OrthoDB" id="8684510at2"/>